<reference evidence="2 3" key="1">
    <citation type="submission" date="2019-06" db="EMBL/GenBank/DDBJ databases">
        <title>Whole genome shotgun sequence of Glutamicibacter nicotianae NBRC 14234.</title>
        <authorList>
            <person name="Hosoyama A."/>
            <person name="Uohara A."/>
            <person name="Ohji S."/>
            <person name="Ichikawa N."/>
        </authorList>
    </citation>
    <scope>NUCLEOTIDE SEQUENCE [LARGE SCALE GENOMIC DNA]</scope>
    <source>
        <strain evidence="2 3">NBRC 14234</strain>
    </source>
</reference>
<dbReference type="Proteomes" id="UP000316242">
    <property type="component" value="Unassembled WGS sequence"/>
</dbReference>
<evidence type="ECO:0000313" key="3">
    <source>
        <dbReference type="Proteomes" id="UP000316242"/>
    </source>
</evidence>
<dbReference type="Gene3D" id="1.10.10.2840">
    <property type="entry name" value="PucR C-terminal helix-turn-helix domain"/>
    <property type="match status" value="1"/>
</dbReference>
<feature type="domain" description="PucR C-terminal helix-turn-helix" evidence="1">
    <location>
        <begin position="39"/>
        <end position="97"/>
    </location>
</feature>
<sequence>MDFSGVTVSLLTRSRKEASAIVEQVLGGLAGKDPKSSALRETLFAYLANDRRWNETASALGIHRQTLFYRLGRIKEITGRDVASTADLSAFWLAFQAWPSYAAGRK</sequence>
<gene>
    <name evidence="2" type="ORF">ANI01nite_32780</name>
</gene>
<dbReference type="InterPro" id="IPR051448">
    <property type="entry name" value="CdaR-like_regulators"/>
</dbReference>
<organism evidence="2 3">
    <name type="scientific">Glutamicibacter nicotianae</name>
    <name type="common">Arthrobacter nicotianae</name>
    <dbReference type="NCBI Taxonomy" id="37929"/>
    <lineage>
        <taxon>Bacteria</taxon>
        <taxon>Bacillati</taxon>
        <taxon>Actinomycetota</taxon>
        <taxon>Actinomycetes</taxon>
        <taxon>Micrococcales</taxon>
        <taxon>Micrococcaceae</taxon>
        <taxon>Glutamicibacter</taxon>
    </lineage>
</organism>
<dbReference type="InterPro" id="IPR042070">
    <property type="entry name" value="PucR_C-HTH_sf"/>
</dbReference>
<comment type="caution">
    <text evidence="2">The sequence shown here is derived from an EMBL/GenBank/DDBJ whole genome shotgun (WGS) entry which is preliminary data.</text>
</comment>
<dbReference type="InterPro" id="IPR025736">
    <property type="entry name" value="PucR_C-HTH_dom"/>
</dbReference>
<protein>
    <recommendedName>
        <fullName evidence="1">PucR C-terminal helix-turn-helix domain-containing protein</fullName>
    </recommendedName>
</protein>
<dbReference type="PANTHER" id="PTHR33744:SF1">
    <property type="entry name" value="DNA-BINDING TRANSCRIPTIONAL ACTIVATOR ADER"/>
    <property type="match status" value="1"/>
</dbReference>
<evidence type="ECO:0000313" key="2">
    <source>
        <dbReference type="EMBL" id="GEC14075.1"/>
    </source>
</evidence>
<proteinExistence type="predicted"/>
<dbReference type="EMBL" id="BJNE01000030">
    <property type="protein sequence ID" value="GEC14075.1"/>
    <property type="molecule type" value="Genomic_DNA"/>
</dbReference>
<evidence type="ECO:0000259" key="1">
    <source>
        <dbReference type="Pfam" id="PF13556"/>
    </source>
</evidence>
<dbReference type="PANTHER" id="PTHR33744">
    <property type="entry name" value="CARBOHYDRATE DIACID REGULATOR"/>
    <property type="match status" value="1"/>
</dbReference>
<name>A0ABQ0RQJ8_GLUNI</name>
<keyword evidence="3" id="KW-1185">Reference proteome</keyword>
<accession>A0ABQ0RQJ8</accession>
<dbReference type="Pfam" id="PF13556">
    <property type="entry name" value="HTH_30"/>
    <property type="match status" value="1"/>
</dbReference>